<comment type="caution">
    <text evidence="4">The sequence shown here is derived from an EMBL/GenBank/DDBJ whole genome shotgun (WGS) entry which is preliminary data.</text>
</comment>
<reference evidence="4 5" key="1">
    <citation type="submission" date="2016-02" db="EMBL/GenBank/DDBJ databases">
        <title>Genome analysis of coral dinoflagellate symbionts highlights evolutionary adaptations to a symbiotic lifestyle.</title>
        <authorList>
            <person name="Aranda M."/>
            <person name="Li Y."/>
            <person name="Liew Y.J."/>
            <person name="Baumgarten S."/>
            <person name="Simakov O."/>
            <person name="Wilson M."/>
            <person name="Piel J."/>
            <person name="Ashoor H."/>
            <person name="Bougouffa S."/>
            <person name="Bajic V.B."/>
            <person name="Ryu T."/>
            <person name="Ravasi T."/>
            <person name="Bayer T."/>
            <person name="Micklem G."/>
            <person name="Kim H."/>
            <person name="Bhak J."/>
            <person name="Lajeunesse T.C."/>
            <person name="Voolstra C.R."/>
        </authorList>
    </citation>
    <scope>NUCLEOTIDE SEQUENCE [LARGE SCALE GENOMIC DNA]</scope>
    <source>
        <strain evidence="4 5">CCMP2467</strain>
    </source>
</reference>
<sequence>MPFIWPSLLEIRAVCGILVPAGCQGDLAYLDYGEVPQVVHERLVVGHIEGAEYMVVTPDRDIYPEVLDASNPDITRFWPGGARGGLPRGIPAANVYSFGAINAREYRHLLEAGRGETAAERRRRGIDVEPPFAAGALGDPAPAGGPADGAPQAAIGRAGADVADQRRWVLAEYVTGHKIGDEIHMADGAVNDGDYGLHHITDADGLDRTVLVRLVGSEDLGTFCDQRIQWCRDSEACAGEERIAGDDARTLSIKYGVNGERSRGFKESVQELHVVDFDDFPFNPRTCLEYVKAISTVAESALAQHTMWVTQSGIPSGDRAIWEDDVLARVLDLALKFDGLNIANLASFELIVRRRQLIAEAHAYSPAAPTYEAADHFLQVGHRPGGAIVTQTLTKHVAEKLHQEGQILKERRKLREEKGGKGGRGRGPGKTGKDAGADAKRIKRREEPLMRSEFLMGREAGQALRNFEEEMLQDAQNWNAVSEEAARRLFECGVLGFCRRPRGRVGAFAVSKKSKIIEGKEVKRQRLILDCRQVNMQFRAPPITELGSLASLCETELQEGESLYLGGADIQDCFYACLLPLAMREFFCFGWDLSASEVLDVTGGLAPQDLGDLGHGVDICPCLTVLPMGFTWSFYLVQQLHEQCTMQSLSISRNNLFLDRGAVERGIVDGELGVVQLPAERLWNLILAFEFVGMSVFRALYDFAGRGLPKCRVWECARRECRIFSDIAPLLVGNLRRPWSIRVTCTDASPFGYGIVERDLPEETVRAIGRWNERWRFKRLPVAEWRPRDRALGLSSIDDLDTARRPQHVVEQSHVYMEDDSFDEVPFHLMKPDAWSTAKMGLWGDSSEHITLKEGRAFVLSMRRLCRDQGQRGKRCCMFVDNLALAMCISKGRAHNYNMLRICQQYSALTLACDMRVRWVPSEVNPADGPSRGSLLPSSSWEDAARLCREEGGKGHQGGHSSIDSEWECESDGSKGFRSCAEEDEFQSSSWEMVKARDPKTNPAEKRQLLSTILEDSSTEDDGPEMSRLEKKSIGRDQRKQYQRYLSSFKDYCMEFGLTWPPTELDWTLADYFDVMFLDGNSQATGQKILAAVEYAFIEKKGSLVRARRALRGWQKLMPSQSRLPLPKMIAYGMGQIMLARGHREKCLKLLMDFDLYLRPSEGMDVLGQHVLAPVAGAGRQFQKYSVIIRDQDQGKPDKTGTFDNTLILDNPATEAWLGPLLHRMALKRGRDRPLFGFTKEEFRKEFEIASKALGLKNLVTYQLRHGGASEDLNSKTRDYHSVQQRGRWRTDSSVRRYAKTGKLQKLLQEVEPHILEYCRRVVAAVALVVLRPLGMGRVAGPVAVALIASRMHPRSADRADGLTLAFLAAKQSSRAFTVRACWMLLIAKLAALHCIFVCSFAPKPLLWAGGPGTFAHLPLDVRALTVSPVVRPVRILILMSDDNSEEDTRMAEISACRWPILALSEQAPSSPASGPYADAYGALDPPIRTIEVNVRINERSICFFDITSGHTIQDLLDASEDPGCASVATCFRVTHVQQCSSCANPVPAPVPFSGALAFSQVRLSKAGIFGCSASVLVPFGNKMADRNNPRRRISTVYIFATAIFRLRTAALAVRHLESRCDSIVRLLDDLDAAVQRRRD</sequence>
<feature type="chain" id="PRO_5012209507" evidence="3">
    <location>
        <begin position="17"/>
        <end position="1640"/>
    </location>
</feature>
<accession>A0A1Q9BYN2</accession>
<dbReference type="EMBL" id="LSRX01002274">
    <property type="protein sequence ID" value="OLP75793.1"/>
    <property type="molecule type" value="Genomic_DNA"/>
</dbReference>
<dbReference type="OrthoDB" id="414118at2759"/>
<evidence type="ECO:0000313" key="5">
    <source>
        <dbReference type="Proteomes" id="UP000186817"/>
    </source>
</evidence>
<evidence type="ECO:0000256" key="2">
    <source>
        <dbReference type="SAM" id="MobiDB-lite"/>
    </source>
</evidence>
<dbReference type="OMA" id="ECARREC"/>
<feature type="signal peptide" evidence="3">
    <location>
        <begin position="1"/>
        <end position="16"/>
    </location>
</feature>
<feature type="compositionally biased region" description="Basic and acidic residues" evidence="2">
    <location>
        <begin position="431"/>
        <end position="442"/>
    </location>
</feature>
<evidence type="ECO:0000256" key="3">
    <source>
        <dbReference type="SAM" id="SignalP"/>
    </source>
</evidence>
<dbReference type="SUPFAM" id="SSF56349">
    <property type="entry name" value="DNA breaking-rejoining enzymes"/>
    <property type="match status" value="1"/>
</dbReference>
<dbReference type="GO" id="GO:0003677">
    <property type="term" value="F:DNA binding"/>
    <property type="evidence" value="ECO:0007669"/>
    <property type="project" value="InterPro"/>
</dbReference>
<name>A0A1Q9BYN2_SYMMI</name>
<organism evidence="4 5">
    <name type="scientific">Symbiodinium microadriaticum</name>
    <name type="common">Dinoflagellate</name>
    <name type="synonym">Zooxanthella microadriatica</name>
    <dbReference type="NCBI Taxonomy" id="2951"/>
    <lineage>
        <taxon>Eukaryota</taxon>
        <taxon>Sar</taxon>
        <taxon>Alveolata</taxon>
        <taxon>Dinophyceae</taxon>
        <taxon>Suessiales</taxon>
        <taxon>Symbiodiniaceae</taxon>
        <taxon>Symbiodinium</taxon>
    </lineage>
</organism>
<gene>
    <name evidence="4" type="ORF">AK812_SmicGene44356</name>
</gene>
<keyword evidence="1" id="KW-0233">DNA recombination</keyword>
<dbReference type="Proteomes" id="UP000186817">
    <property type="component" value="Unassembled WGS sequence"/>
</dbReference>
<feature type="compositionally biased region" description="Basic and acidic residues" evidence="2">
    <location>
        <begin position="1025"/>
        <end position="1035"/>
    </location>
</feature>
<keyword evidence="3" id="KW-0732">Signal</keyword>
<protein>
    <submittedName>
        <fullName evidence="4">Uncharacterized protein</fullName>
    </submittedName>
</protein>
<evidence type="ECO:0000313" key="4">
    <source>
        <dbReference type="EMBL" id="OLP75793.1"/>
    </source>
</evidence>
<dbReference type="Gene3D" id="1.10.443.10">
    <property type="entry name" value="Intergrase catalytic core"/>
    <property type="match status" value="1"/>
</dbReference>
<proteinExistence type="predicted"/>
<dbReference type="GO" id="GO:0015074">
    <property type="term" value="P:DNA integration"/>
    <property type="evidence" value="ECO:0007669"/>
    <property type="project" value="InterPro"/>
</dbReference>
<dbReference type="InterPro" id="IPR011010">
    <property type="entry name" value="DNA_brk_join_enz"/>
</dbReference>
<feature type="region of interest" description="Disordered" evidence="2">
    <location>
        <begin position="410"/>
        <end position="442"/>
    </location>
</feature>
<feature type="compositionally biased region" description="Basic and acidic residues" evidence="2">
    <location>
        <begin position="410"/>
        <end position="420"/>
    </location>
</feature>
<evidence type="ECO:0000256" key="1">
    <source>
        <dbReference type="ARBA" id="ARBA00023172"/>
    </source>
</evidence>
<dbReference type="InterPro" id="IPR013762">
    <property type="entry name" value="Integrase-like_cat_sf"/>
</dbReference>
<keyword evidence="5" id="KW-1185">Reference proteome</keyword>
<dbReference type="GO" id="GO:0006310">
    <property type="term" value="P:DNA recombination"/>
    <property type="evidence" value="ECO:0007669"/>
    <property type="project" value="UniProtKB-KW"/>
</dbReference>
<feature type="region of interest" description="Disordered" evidence="2">
    <location>
        <begin position="1012"/>
        <end position="1035"/>
    </location>
</feature>